<sequence length="46" mass="5182">MPESVARPALTVQVEWGAMVRVTPMALWGPTVLALAHAYHRRRRQA</sequence>
<keyword evidence="1" id="KW-0812">Transmembrane</keyword>
<evidence type="ECO:0000313" key="2">
    <source>
        <dbReference type="EMBL" id="SBO92289.1"/>
    </source>
</evidence>
<dbReference type="EMBL" id="LT559118">
    <property type="protein sequence ID" value="SBO92289.1"/>
    <property type="molecule type" value="Genomic_DNA"/>
</dbReference>
<reference evidence="2" key="1">
    <citation type="submission" date="2016-04" db="EMBL/GenBank/DDBJ databases">
        <authorList>
            <person name="Evans L.H."/>
            <person name="Alamgir A."/>
            <person name="Owens N."/>
            <person name="Weber N.D."/>
            <person name="Virtaneva K."/>
            <person name="Barbian K."/>
            <person name="Babar A."/>
            <person name="Rosenke K."/>
        </authorList>
    </citation>
    <scope>NUCLEOTIDE SEQUENCE</scope>
    <source>
        <strain evidence="2">Nono1</strain>
    </source>
</reference>
<gene>
    <name evidence="2" type="ORF">BN4615_P1803</name>
</gene>
<evidence type="ECO:0000256" key="1">
    <source>
        <dbReference type="SAM" id="Phobius"/>
    </source>
</evidence>
<organism evidence="2">
    <name type="scientific">Nonomuraea gerenzanensis</name>
    <dbReference type="NCBI Taxonomy" id="93944"/>
    <lineage>
        <taxon>Bacteria</taxon>
        <taxon>Bacillati</taxon>
        <taxon>Actinomycetota</taxon>
        <taxon>Actinomycetes</taxon>
        <taxon>Streptosporangiales</taxon>
        <taxon>Streptosporangiaceae</taxon>
        <taxon>Nonomuraea</taxon>
    </lineage>
</organism>
<dbReference type="AlphaFoldDB" id="A0A1M4E0E7"/>
<feature type="transmembrane region" description="Helical" evidence="1">
    <location>
        <begin position="20"/>
        <end position="39"/>
    </location>
</feature>
<keyword evidence="1" id="KW-0472">Membrane</keyword>
<proteinExistence type="predicted"/>
<accession>A0A1M4E0E7</accession>
<protein>
    <submittedName>
        <fullName evidence="2">Uncharacterized protein</fullName>
    </submittedName>
</protein>
<name>A0A1M4E0E7_9ACTN</name>
<keyword evidence="1" id="KW-1133">Transmembrane helix</keyword>